<name>A0A811Y0P2_NYCPR</name>
<accession>A0A811Y0P2</accession>
<dbReference type="Proteomes" id="UP000645828">
    <property type="component" value="Unassembled WGS sequence"/>
</dbReference>
<organism evidence="1 2">
    <name type="scientific">Nyctereutes procyonoides</name>
    <name type="common">Raccoon dog</name>
    <name type="synonym">Canis procyonoides</name>
    <dbReference type="NCBI Taxonomy" id="34880"/>
    <lineage>
        <taxon>Eukaryota</taxon>
        <taxon>Metazoa</taxon>
        <taxon>Chordata</taxon>
        <taxon>Craniata</taxon>
        <taxon>Vertebrata</taxon>
        <taxon>Euteleostomi</taxon>
        <taxon>Mammalia</taxon>
        <taxon>Eutheria</taxon>
        <taxon>Laurasiatheria</taxon>
        <taxon>Carnivora</taxon>
        <taxon>Caniformia</taxon>
        <taxon>Canidae</taxon>
        <taxon>Nyctereutes</taxon>
    </lineage>
</organism>
<dbReference type="AlphaFoldDB" id="A0A811Y0P2"/>
<protein>
    <submittedName>
        <fullName evidence="1">(raccoon dog) hypothetical protein</fullName>
    </submittedName>
</protein>
<proteinExistence type="predicted"/>
<evidence type="ECO:0000313" key="1">
    <source>
        <dbReference type="EMBL" id="CAD7670387.1"/>
    </source>
</evidence>
<sequence>MGTSITPQGRLVILTTTLLPQLPLPPVHICLAASHYRGSAPGAVRVALASSLPGNCTQHQAAIALNCICEHLCFISMYFVHPLARCVLKGNVQTNLCSFKRGLSSRELPTSEKSGAGCSGVASTPPSFSHRLECPVEVPNKAAHPSLPAQWCRPSWAGAGVRVVGPPSLWPQLPHLQEVKAPSLGSSLDQGYQEERKIRHRVTDGIFQVLITHHAVTK</sequence>
<reference evidence="1" key="1">
    <citation type="submission" date="2020-12" db="EMBL/GenBank/DDBJ databases">
        <authorList>
            <consortium name="Molecular Ecology Group"/>
        </authorList>
    </citation>
    <scope>NUCLEOTIDE SEQUENCE</scope>
    <source>
        <strain evidence="1">TBG_1078</strain>
    </source>
</reference>
<gene>
    <name evidence="1" type="ORF">NYPRO_LOCUS3182</name>
</gene>
<comment type="caution">
    <text evidence="1">The sequence shown here is derived from an EMBL/GenBank/DDBJ whole genome shotgun (WGS) entry which is preliminary data.</text>
</comment>
<dbReference type="EMBL" id="CAJHUB010000657">
    <property type="protein sequence ID" value="CAD7670387.1"/>
    <property type="molecule type" value="Genomic_DNA"/>
</dbReference>
<evidence type="ECO:0000313" key="2">
    <source>
        <dbReference type="Proteomes" id="UP000645828"/>
    </source>
</evidence>
<keyword evidence="2" id="KW-1185">Reference proteome</keyword>